<evidence type="ECO:0000259" key="3">
    <source>
        <dbReference type="Pfam" id="PF01370"/>
    </source>
</evidence>
<dbReference type="EMBL" id="MDYQ01000021">
    <property type="protein sequence ID" value="PRP87290.1"/>
    <property type="molecule type" value="Genomic_DNA"/>
</dbReference>
<reference evidence="4 5" key="1">
    <citation type="journal article" date="2018" name="Genome Biol. Evol.">
        <title>Multiple Roots of Fruiting Body Formation in Amoebozoa.</title>
        <authorList>
            <person name="Hillmann F."/>
            <person name="Forbes G."/>
            <person name="Novohradska S."/>
            <person name="Ferling I."/>
            <person name="Riege K."/>
            <person name="Groth M."/>
            <person name="Westermann M."/>
            <person name="Marz M."/>
            <person name="Spaller T."/>
            <person name="Winckler T."/>
            <person name="Schaap P."/>
            <person name="Glockner G."/>
        </authorList>
    </citation>
    <scope>NUCLEOTIDE SEQUENCE [LARGE SCALE GENOMIC DNA]</scope>
    <source>
        <strain evidence="4 5">Jena</strain>
    </source>
</reference>
<dbReference type="GO" id="GO:0016616">
    <property type="term" value="F:oxidoreductase activity, acting on the CH-OH group of donors, NAD or NADP as acceptor"/>
    <property type="evidence" value="ECO:0007669"/>
    <property type="project" value="TreeGrafter"/>
</dbReference>
<dbReference type="PANTHER" id="PTHR10366">
    <property type="entry name" value="NAD DEPENDENT EPIMERASE/DEHYDRATASE"/>
    <property type="match status" value="1"/>
</dbReference>
<dbReference type="FunFam" id="3.40.50.720:FF:000336">
    <property type="entry name" value="Aldehyde reductase"/>
    <property type="match status" value="1"/>
</dbReference>
<keyword evidence="1" id="KW-0560">Oxidoreductase</keyword>
<feature type="domain" description="NAD-dependent epimerase/dehydratase" evidence="3">
    <location>
        <begin position="6"/>
        <end position="254"/>
    </location>
</feature>
<accession>A0A2P6NTP3</accession>
<dbReference type="SUPFAM" id="SSF51735">
    <property type="entry name" value="NAD(P)-binding Rossmann-fold domains"/>
    <property type="match status" value="1"/>
</dbReference>
<dbReference type="CDD" id="cd05227">
    <property type="entry name" value="AR_SDR_e"/>
    <property type="match status" value="1"/>
</dbReference>
<evidence type="ECO:0000256" key="1">
    <source>
        <dbReference type="ARBA" id="ARBA00023002"/>
    </source>
</evidence>
<dbReference type="Proteomes" id="UP000241769">
    <property type="component" value="Unassembled WGS sequence"/>
</dbReference>
<dbReference type="InterPro" id="IPR036291">
    <property type="entry name" value="NAD(P)-bd_dom_sf"/>
</dbReference>
<organism evidence="4 5">
    <name type="scientific">Planoprotostelium fungivorum</name>
    <dbReference type="NCBI Taxonomy" id="1890364"/>
    <lineage>
        <taxon>Eukaryota</taxon>
        <taxon>Amoebozoa</taxon>
        <taxon>Evosea</taxon>
        <taxon>Variosea</taxon>
        <taxon>Cavosteliida</taxon>
        <taxon>Cavosteliaceae</taxon>
        <taxon>Planoprotostelium</taxon>
    </lineage>
</organism>
<comment type="similarity">
    <text evidence="2">Belongs to the NAD(P)-dependent epimerase/dehydratase family. Dihydroflavonol-4-reductase subfamily.</text>
</comment>
<dbReference type="InterPro" id="IPR050425">
    <property type="entry name" value="NAD(P)_dehydrat-like"/>
</dbReference>
<sequence length="352" mass="38366">MSKELVLVTGGTGLIALHCIKECFSQGFTVRTTIRSESKKDAIMDSLKRAGIPSEHLDQLQFTVADLLQDDGWNAAVEGCTYILHVASPFPENMNPSDENELIAPARDGTLRVLKAAKAAGTVKRVVVTSSIAAVCYGITPSNQNGLFTEEDFTDENSPSFNNAYVKSKTIAEKAAWEYIRGEGVGLEMATVNPAAVFGPPLRPDGNSTTIGMVEKLLDGSLPAVPRLRLSLVDVRDVATLHLLAMTKPEAANQRYIAVASSTSFSFMDMCNVLRTKLGDRAQNLPTREIPDWLTRILSYVVPMMKSLKGEIGQDRRFSNQKALDLGWNPKSPEESLTSAAEAVLAFKEEKK</sequence>
<evidence type="ECO:0000256" key="2">
    <source>
        <dbReference type="ARBA" id="ARBA00023445"/>
    </source>
</evidence>
<evidence type="ECO:0000313" key="4">
    <source>
        <dbReference type="EMBL" id="PRP87290.1"/>
    </source>
</evidence>
<protein>
    <submittedName>
        <fullName evidence="4">Dihydrokaempferol 4-reductase</fullName>
    </submittedName>
</protein>
<dbReference type="InterPro" id="IPR001509">
    <property type="entry name" value="Epimerase_deHydtase"/>
</dbReference>
<keyword evidence="5" id="KW-1185">Reference proteome</keyword>
<gene>
    <name evidence="4" type="ORF">PROFUN_01552</name>
</gene>
<dbReference type="InParanoid" id="A0A2P6NTP3"/>
<dbReference type="STRING" id="1890364.A0A2P6NTP3"/>
<dbReference type="Gene3D" id="3.40.50.720">
    <property type="entry name" value="NAD(P)-binding Rossmann-like Domain"/>
    <property type="match status" value="1"/>
</dbReference>
<evidence type="ECO:0000313" key="5">
    <source>
        <dbReference type="Proteomes" id="UP000241769"/>
    </source>
</evidence>
<comment type="caution">
    <text evidence="4">The sequence shown here is derived from an EMBL/GenBank/DDBJ whole genome shotgun (WGS) entry which is preliminary data.</text>
</comment>
<name>A0A2P6NTP3_9EUKA</name>
<dbReference type="AlphaFoldDB" id="A0A2P6NTP3"/>
<dbReference type="PANTHER" id="PTHR10366:SF564">
    <property type="entry name" value="STEROL-4-ALPHA-CARBOXYLATE 3-DEHYDROGENASE, DECARBOXYLATING"/>
    <property type="match status" value="1"/>
</dbReference>
<dbReference type="Pfam" id="PF01370">
    <property type="entry name" value="Epimerase"/>
    <property type="match status" value="1"/>
</dbReference>
<proteinExistence type="inferred from homology"/>
<dbReference type="OrthoDB" id="17358at2759"/>